<dbReference type="CDD" id="cd08497">
    <property type="entry name" value="MbnE-like"/>
    <property type="match status" value="1"/>
</dbReference>
<feature type="chain" id="PRO_5023094701" evidence="4">
    <location>
        <begin position="45"/>
        <end position="636"/>
    </location>
</feature>
<evidence type="ECO:0000313" key="6">
    <source>
        <dbReference type="EMBL" id="TYB82085.1"/>
    </source>
</evidence>
<comment type="similarity">
    <text evidence="2">Belongs to the bacterial solute-binding protein 5 family.</text>
</comment>
<dbReference type="SUPFAM" id="SSF53850">
    <property type="entry name" value="Periplasmic binding protein-like II"/>
    <property type="match status" value="1"/>
</dbReference>
<gene>
    <name evidence="6" type="ORF">FVF75_04955</name>
</gene>
<dbReference type="Gene3D" id="3.10.105.10">
    <property type="entry name" value="Dipeptide-binding Protein, Domain 3"/>
    <property type="match status" value="1"/>
</dbReference>
<dbReference type="PIRSF" id="PIRSF002741">
    <property type="entry name" value="MppA"/>
    <property type="match status" value="1"/>
</dbReference>
<dbReference type="GO" id="GO:0043190">
    <property type="term" value="C:ATP-binding cassette (ABC) transporter complex"/>
    <property type="evidence" value="ECO:0007669"/>
    <property type="project" value="InterPro"/>
</dbReference>
<feature type="domain" description="Solute-binding protein family 5" evidence="5">
    <location>
        <begin position="127"/>
        <end position="528"/>
    </location>
</feature>
<proteinExistence type="inferred from homology"/>
<dbReference type="GO" id="GO:0042884">
    <property type="term" value="P:microcin transport"/>
    <property type="evidence" value="ECO:0007669"/>
    <property type="project" value="TreeGrafter"/>
</dbReference>
<evidence type="ECO:0000256" key="3">
    <source>
        <dbReference type="ARBA" id="ARBA00022729"/>
    </source>
</evidence>
<evidence type="ECO:0000313" key="7">
    <source>
        <dbReference type="Proteomes" id="UP000322080"/>
    </source>
</evidence>
<dbReference type="GO" id="GO:1904680">
    <property type="term" value="F:peptide transmembrane transporter activity"/>
    <property type="evidence" value="ECO:0007669"/>
    <property type="project" value="TreeGrafter"/>
</dbReference>
<evidence type="ECO:0000256" key="2">
    <source>
        <dbReference type="ARBA" id="ARBA00005695"/>
    </source>
</evidence>
<sequence length="636" mass="71155">MPMRPETDRPRAQSATRAENPAARFLLWPLSALVLVLSALSALAQDTTTSHAFSYFGTPKYDADFANLDYVNPDAPKGGEIAIWTMGTFDSFNPYTRKGVAGALASINIERIMTETADEIGVSYCLLCETLEYPEDHSWVIFTLRPEAAFADGSPVTAEDVAFTHDLFMEQGLPSFREGVARIIAGVEVLDESRVKFTFTEDSPKRDRISQAGASPVMSKAWYEENGARLDESRLEMALGTGAYMLDRYDINQRIVYRRNPDYWAADLPIMRGRNNFDTIRVEYFADSDAAFEAFKAGAYTFRIENSSKQWATGYDFDALEAGHVIKAELPDGTQASGQAFVFNLRRDKFKDVRVREAISRMFNFEWSNETLFYGLYERITGFATNSYNEATGLPSPEELAVLEPIADLLPEGVLTDEVYMPPVSGNRQLDRGQLRIASALLDEAGWAVGDDGIRRNAAGETLSVEFLEYSPAFDRVVQPFVANLEALGVAATLNRVDNAQYVERTRNMDFDIITDHLALGYEPGSGLEQKFGSKEANNSVFNTPGLADPAVDALIDVIRNAETREEMVPAVQALDRVMRAMKIVTPQWYKDVHTVAYFNMFEHPENLPPYDLGYLDFWWFDADKHAALKQAGALR</sequence>
<dbReference type="AlphaFoldDB" id="A0A5D0RMM0"/>
<accession>A0A5D0RMM0</accession>
<comment type="subcellular location">
    <subcellularLocation>
        <location evidence="1">Periplasm</location>
    </subcellularLocation>
</comment>
<evidence type="ECO:0000259" key="5">
    <source>
        <dbReference type="Pfam" id="PF00496"/>
    </source>
</evidence>
<organism evidence="6 7">
    <name type="scientific">Maritimibacter fusiformis</name>
    <dbReference type="NCBI Taxonomy" id="2603819"/>
    <lineage>
        <taxon>Bacteria</taxon>
        <taxon>Pseudomonadati</taxon>
        <taxon>Pseudomonadota</taxon>
        <taxon>Alphaproteobacteria</taxon>
        <taxon>Rhodobacterales</taxon>
        <taxon>Roseobacteraceae</taxon>
        <taxon>Maritimibacter</taxon>
    </lineage>
</organism>
<dbReference type="PANTHER" id="PTHR30290:SF64">
    <property type="entry name" value="ABC TRANSPORTER PERIPLASMIC BINDING PROTEIN"/>
    <property type="match status" value="1"/>
</dbReference>
<dbReference type="InterPro" id="IPR039424">
    <property type="entry name" value="SBP_5"/>
</dbReference>
<comment type="caution">
    <text evidence="6">The sequence shown here is derived from an EMBL/GenBank/DDBJ whole genome shotgun (WGS) entry which is preliminary data.</text>
</comment>
<dbReference type="Gene3D" id="3.40.190.10">
    <property type="entry name" value="Periplasmic binding protein-like II"/>
    <property type="match status" value="1"/>
</dbReference>
<dbReference type="GO" id="GO:0015833">
    <property type="term" value="P:peptide transport"/>
    <property type="evidence" value="ECO:0007669"/>
    <property type="project" value="TreeGrafter"/>
</dbReference>
<dbReference type="EMBL" id="VSIY01000004">
    <property type="protein sequence ID" value="TYB82085.1"/>
    <property type="molecule type" value="Genomic_DNA"/>
</dbReference>
<evidence type="ECO:0000256" key="1">
    <source>
        <dbReference type="ARBA" id="ARBA00004418"/>
    </source>
</evidence>
<feature type="signal peptide" evidence="4">
    <location>
        <begin position="1"/>
        <end position="44"/>
    </location>
</feature>
<dbReference type="Pfam" id="PF00496">
    <property type="entry name" value="SBP_bac_5"/>
    <property type="match status" value="1"/>
</dbReference>
<name>A0A5D0RMM0_9RHOB</name>
<keyword evidence="7" id="KW-1185">Reference proteome</keyword>
<dbReference type="InterPro" id="IPR000914">
    <property type="entry name" value="SBP_5_dom"/>
</dbReference>
<protein>
    <submittedName>
        <fullName evidence="6">ABC transporter substrate-binding protein</fullName>
    </submittedName>
</protein>
<dbReference type="PANTHER" id="PTHR30290">
    <property type="entry name" value="PERIPLASMIC BINDING COMPONENT OF ABC TRANSPORTER"/>
    <property type="match status" value="1"/>
</dbReference>
<dbReference type="GO" id="GO:0030288">
    <property type="term" value="C:outer membrane-bounded periplasmic space"/>
    <property type="evidence" value="ECO:0007669"/>
    <property type="project" value="TreeGrafter"/>
</dbReference>
<keyword evidence="3 4" id="KW-0732">Signal</keyword>
<reference evidence="6 7" key="1">
    <citation type="submission" date="2019-08" db="EMBL/GenBank/DDBJ databases">
        <title>Identification of a novel species of the genus Boseongicola.</title>
        <authorList>
            <person name="Zhang X.-Q."/>
        </authorList>
    </citation>
    <scope>NUCLEOTIDE SEQUENCE [LARGE SCALE GENOMIC DNA]</scope>
    <source>
        <strain evidence="6 7">HY14</strain>
    </source>
</reference>
<evidence type="ECO:0000256" key="4">
    <source>
        <dbReference type="SAM" id="SignalP"/>
    </source>
</evidence>
<dbReference type="InterPro" id="IPR030678">
    <property type="entry name" value="Peptide/Ni-bd"/>
</dbReference>
<dbReference type="Proteomes" id="UP000322080">
    <property type="component" value="Unassembled WGS sequence"/>
</dbReference>